<dbReference type="PROSITE" id="PS50146">
    <property type="entry name" value="DAGK"/>
    <property type="match status" value="1"/>
</dbReference>
<feature type="domain" description="DAGKc" evidence="2">
    <location>
        <begin position="200"/>
        <end position="345"/>
    </location>
</feature>
<dbReference type="InterPro" id="IPR017438">
    <property type="entry name" value="ATP-NAD_kinase_N"/>
</dbReference>
<dbReference type="GO" id="GO:0005737">
    <property type="term" value="C:cytoplasm"/>
    <property type="evidence" value="ECO:0007669"/>
    <property type="project" value="TreeGrafter"/>
</dbReference>
<dbReference type="InterPro" id="IPR050187">
    <property type="entry name" value="Lipid_Phosphate_FormReg"/>
</dbReference>
<dbReference type="GO" id="GO:0016773">
    <property type="term" value="F:phosphotransferase activity, alcohol group as acceptor"/>
    <property type="evidence" value="ECO:0007669"/>
    <property type="project" value="UniProtKB-ARBA"/>
</dbReference>
<evidence type="ECO:0000259" key="2">
    <source>
        <dbReference type="PROSITE" id="PS50146"/>
    </source>
</evidence>
<dbReference type="InterPro" id="IPR001206">
    <property type="entry name" value="Diacylglycerol_kinase_cat_dom"/>
</dbReference>
<dbReference type="GO" id="GO:0016020">
    <property type="term" value="C:membrane"/>
    <property type="evidence" value="ECO:0007669"/>
    <property type="project" value="TreeGrafter"/>
</dbReference>
<feature type="region of interest" description="Disordered" evidence="1">
    <location>
        <begin position="1"/>
        <end position="23"/>
    </location>
</feature>
<evidence type="ECO:0000313" key="4">
    <source>
        <dbReference type="Proteomes" id="UP000249464"/>
    </source>
</evidence>
<protein>
    <submittedName>
        <fullName evidence="3">BQ5605_C016g08209 protein</fullName>
    </submittedName>
</protein>
<dbReference type="SUPFAM" id="SSF111331">
    <property type="entry name" value="NAD kinase/diacylglycerol kinase-like"/>
    <property type="match status" value="1"/>
</dbReference>
<dbReference type="PANTHER" id="PTHR12358">
    <property type="entry name" value="SPHINGOSINE KINASE"/>
    <property type="match status" value="1"/>
</dbReference>
<sequence length="615" mass="66823">MVAMTGTPTSSTSASASGTTTTSSLPFGHELLVNSGSDKHPVNLVIHDTVEGDPAAGRGYLSVVQTRTGKPRGADSRRDAQARKPSLSQAVRHPTLYRTDQQLFLFEHTQNMTLKIPFLHILSIEITPSSTTQIKTLTIKAIHNPKPRQKGSKFVLWSFQGTVHDSFSDDDHLERGLGTQNSLDAFQNELIKRAYPEGTKRHRRFRVIVNPHGGKAKAKTICHEQVLPVLEAASAHVDVEYTGPPGSPTDATVLGHNHDYRAYDALITVSGDGIPYQILNGLSTRDDARTALESTTLVTVPAGSGNALNINAVGKDHVEDPVWSSLVAIKGRSTKMDLCSFVSGGKRSISFLTQATGLMADIGKDLVPPLKHLGTEHLRWIGDARFTLGYIQGCLQRKTYAFELSFEIAESLDKADLVKRHNELQAASSSSATASATSTTKEEDGGDQGLPPLAYGTDLDPLPTQAQARVHNEIPSATTALGKGWHTIRSDCMWIYGGKWPFISADVKLLSIAEPFSNSGTIDVAIVPPLSALQGLQFMDDASTGGVYWNPELRYYKVKAYRLTMLNPQGSISVDGEKAEYRTFQVECHQGLGSVMTLHGRFEGVDKELSLRKGK</sequence>
<dbReference type="Gene3D" id="2.60.200.40">
    <property type="match status" value="1"/>
</dbReference>
<evidence type="ECO:0000313" key="3">
    <source>
        <dbReference type="EMBL" id="SGY21204.1"/>
    </source>
</evidence>
<proteinExistence type="predicted"/>
<feature type="compositionally biased region" description="Low complexity" evidence="1">
    <location>
        <begin position="428"/>
        <end position="439"/>
    </location>
</feature>
<dbReference type="STRING" id="796604.A0A2X0MQE0"/>
<accession>A0A2X0MQE0</accession>
<dbReference type="Gene3D" id="3.40.50.10330">
    <property type="entry name" value="Probable inorganic polyphosphate/atp-NAD kinase, domain 1"/>
    <property type="match status" value="1"/>
</dbReference>
<evidence type="ECO:0000256" key="1">
    <source>
        <dbReference type="SAM" id="MobiDB-lite"/>
    </source>
</evidence>
<reference evidence="3 4" key="1">
    <citation type="submission" date="2016-11" db="EMBL/GenBank/DDBJ databases">
        <authorList>
            <person name="Jaros S."/>
            <person name="Januszkiewicz K."/>
            <person name="Wedrychowicz H."/>
        </authorList>
    </citation>
    <scope>NUCLEOTIDE SEQUENCE [LARGE SCALE GENOMIC DNA]</scope>
</reference>
<feature type="compositionally biased region" description="Basic and acidic residues" evidence="1">
    <location>
        <begin position="72"/>
        <end position="82"/>
    </location>
</feature>
<dbReference type="GO" id="GO:0001727">
    <property type="term" value="F:lipid kinase activity"/>
    <property type="evidence" value="ECO:0007669"/>
    <property type="project" value="UniProtKB-ARBA"/>
</dbReference>
<feature type="region of interest" description="Disordered" evidence="1">
    <location>
        <begin position="66"/>
        <end position="88"/>
    </location>
</feature>
<name>A0A2X0MQE0_9BASI</name>
<dbReference type="GO" id="GO:0046512">
    <property type="term" value="P:sphingosine biosynthetic process"/>
    <property type="evidence" value="ECO:0007669"/>
    <property type="project" value="TreeGrafter"/>
</dbReference>
<dbReference type="InterPro" id="IPR016064">
    <property type="entry name" value="NAD/diacylglycerol_kinase_sf"/>
</dbReference>
<dbReference type="Proteomes" id="UP000249464">
    <property type="component" value="Unassembled WGS sequence"/>
</dbReference>
<dbReference type="Pfam" id="PF00781">
    <property type="entry name" value="DAGK_cat"/>
    <property type="match status" value="1"/>
</dbReference>
<organism evidence="3 4">
    <name type="scientific">Microbotryum silenes-dioicae</name>
    <dbReference type="NCBI Taxonomy" id="796604"/>
    <lineage>
        <taxon>Eukaryota</taxon>
        <taxon>Fungi</taxon>
        <taxon>Dikarya</taxon>
        <taxon>Basidiomycota</taxon>
        <taxon>Pucciniomycotina</taxon>
        <taxon>Microbotryomycetes</taxon>
        <taxon>Microbotryales</taxon>
        <taxon>Microbotryaceae</taxon>
        <taxon>Microbotryum</taxon>
    </lineage>
</organism>
<dbReference type="PANTHER" id="PTHR12358:SF31">
    <property type="entry name" value="ACYLGLYCEROL KINASE, MITOCHONDRIAL"/>
    <property type="match status" value="1"/>
</dbReference>
<dbReference type="AlphaFoldDB" id="A0A2X0MQE0"/>
<dbReference type="EMBL" id="FQNC01000018">
    <property type="protein sequence ID" value="SGY21204.1"/>
    <property type="molecule type" value="Genomic_DNA"/>
</dbReference>
<gene>
    <name evidence="3" type="primary">BQ5605_C016g08209</name>
    <name evidence="3" type="ORF">BQ5605_C016G08209</name>
</gene>
<feature type="region of interest" description="Disordered" evidence="1">
    <location>
        <begin position="428"/>
        <end position="456"/>
    </location>
</feature>
<keyword evidence="4" id="KW-1185">Reference proteome</keyword>